<evidence type="ECO:0000313" key="2">
    <source>
        <dbReference type="EMBL" id="WWE88641.1"/>
    </source>
</evidence>
<reference evidence="2 3" key="2">
    <citation type="journal article" date="2020" name="Int. J. Syst. Evol. Microbiol.">
        <title>Description and complete genome sequences of Bradyrhizobium symbiodeficiens sp. nov., a non-symbiotic bacterium associated with legumes native to Canada.</title>
        <authorList>
            <person name="Bromfield E.S.P."/>
            <person name="Cloutier S."/>
            <person name="Nguyen H.D.T."/>
        </authorList>
    </citation>
    <scope>NUCLEOTIDE SEQUENCE [LARGE SCALE GENOMIC DNA]</scope>
    <source>
        <strain evidence="2 3">65S1MB</strain>
    </source>
</reference>
<dbReference type="Proteomes" id="UP000319298">
    <property type="component" value="Chromosome"/>
</dbReference>
<dbReference type="RefSeq" id="WP_162308316.1">
    <property type="nucleotide sequence ID" value="NZ_CP029427.2"/>
</dbReference>
<reference evidence="3" key="1">
    <citation type="submission" date="2019-06" db="EMBL/GenBank/DDBJ databases">
        <title>Whole-Genome Sequence of Bradyrhizobium sp. 3 Strain 65S1MB.</title>
        <authorList>
            <person name="Bromfield E.S.P."/>
            <person name="Cloutier S."/>
            <person name="Nguyen H.D.T."/>
        </authorList>
    </citation>
    <scope>NUCLEOTIDE SEQUENCE [LARGE SCALE GENOMIC DNA]</scope>
    <source>
        <strain evidence="3">65S1MB</strain>
    </source>
</reference>
<accession>A0ABZ2F1Y7</accession>
<proteinExistence type="predicted"/>
<gene>
    <name evidence="2" type="ORF">FJN17_34355</name>
</gene>
<name>A0ABZ2F1Y7_9BRAD</name>
<protein>
    <submittedName>
        <fullName evidence="2">Uncharacterized protein</fullName>
    </submittedName>
</protein>
<feature type="compositionally biased region" description="Basic and acidic residues" evidence="1">
    <location>
        <begin position="53"/>
        <end position="62"/>
    </location>
</feature>
<dbReference type="EMBL" id="CP041090">
    <property type="protein sequence ID" value="WWE88641.1"/>
    <property type="molecule type" value="Genomic_DNA"/>
</dbReference>
<feature type="region of interest" description="Disordered" evidence="1">
    <location>
        <begin position="39"/>
        <end position="62"/>
    </location>
</feature>
<evidence type="ECO:0000313" key="3">
    <source>
        <dbReference type="Proteomes" id="UP000319298"/>
    </source>
</evidence>
<sequence>MTFSENDREVMCLVNAFKEIKSRGKRRALLMLVEELAQNDSPLSPNKNPADLTSRRELRLGD</sequence>
<organism evidence="2 3">
    <name type="scientific">Bradyrhizobium symbiodeficiens</name>
    <dbReference type="NCBI Taxonomy" id="1404367"/>
    <lineage>
        <taxon>Bacteria</taxon>
        <taxon>Pseudomonadati</taxon>
        <taxon>Pseudomonadota</taxon>
        <taxon>Alphaproteobacteria</taxon>
        <taxon>Hyphomicrobiales</taxon>
        <taxon>Nitrobacteraceae</taxon>
        <taxon>Bradyrhizobium</taxon>
    </lineage>
</organism>
<evidence type="ECO:0000256" key="1">
    <source>
        <dbReference type="SAM" id="MobiDB-lite"/>
    </source>
</evidence>
<keyword evidence="3" id="KW-1185">Reference proteome</keyword>